<dbReference type="GO" id="GO:0070475">
    <property type="term" value="P:rRNA base methylation"/>
    <property type="evidence" value="ECO:0007669"/>
    <property type="project" value="TreeGrafter"/>
</dbReference>
<dbReference type="GO" id="GO:0071424">
    <property type="term" value="F:rRNA (cytosine-N4-)-methyltransferase activity"/>
    <property type="evidence" value="ECO:0007669"/>
    <property type="project" value="TreeGrafter"/>
</dbReference>
<dbReference type="InterPro" id="IPR029063">
    <property type="entry name" value="SAM-dependent_MTases_sf"/>
</dbReference>
<dbReference type="SUPFAM" id="SSF53335">
    <property type="entry name" value="S-adenosyl-L-methionine-dependent methyltransferases"/>
    <property type="match status" value="1"/>
</dbReference>
<dbReference type="PANTHER" id="PTHR11265:SF0">
    <property type="entry name" value="12S RRNA N4-METHYLCYTIDINE METHYLTRANSFERASE"/>
    <property type="match status" value="1"/>
</dbReference>
<comment type="caution">
    <text evidence="1">The sequence shown here is derived from an EMBL/GenBank/DDBJ whole genome shotgun (WGS) entry which is preliminary data.</text>
</comment>
<evidence type="ECO:0008006" key="3">
    <source>
        <dbReference type="Google" id="ProtNLM"/>
    </source>
</evidence>
<dbReference type="AlphaFoldDB" id="A0A9D4N6Z5"/>
<dbReference type="Proteomes" id="UP000828390">
    <property type="component" value="Unassembled WGS sequence"/>
</dbReference>
<reference evidence="1" key="1">
    <citation type="journal article" date="2019" name="bioRxiv">
        <title>The Genome of the Zebra Mussel, Dreissena polymorpha: A Resource for Invasive Species Research.</title>
        <authorList>
            <person name="McCartney M.A."/>
            <person name="Auch B."/>
            <person name="Kono T."/>
            <person name="Mallez S."/>
            <person name="Zhang Y."/>
            <person name="Obille A."/>
            <person name="Becker A."/>
            <person name="Abrahante J.E."/>
            <person name="Garbe J."/>
            <person name="Badalamenti J.P."/>
            <person name="Herman A."/>
            <person name="Mangelson H."/>
            <person name="Liachko I."/>
            <person name="Sullivan S."/>
            <person name="Sone E.D."/>
            <person name="Koren S."/>
            <person name="Silverstein K.A.T."/>
            <person name="Beckman K.B."/>
            <person name="Gohl D.M."/>
        </authorList>
    </citation>
    <scope>NUCLEOTIDE SEQUENCE</scope>
    <source>
        <strain evidence="1">Duluth1</strain>
        <tissue evidence="1">Whole animal</tissue>
    </source>
</reference>
<dbReference type="InterPro" id="IPR002903">
    <property type="entry name" value="RsmH"/>
</dbReference>
<dbReference type="PANTHER" id="PTHR11265">
    <property type="entry name" value="S-ADENOSYL-METHYLTRANSFERASE MRAW"/>
    <property type="match status" value="1"/>
</dbReference>
<proteinExistence type="predicted"/>
<name>A0A9D4N6Z5_DREPO</name>
<gene>
    <name evidence="1" type="ORF">DPMN_011884</name>
</gene>
<evidence type="ECO:0000313" key="2">
    <source>
        <dbReference type="Proteomes" id="UP000828390"/>
    </source>
</evidence>
<sequence>MKKEVLSLLKPYECKSLLDMTFGAGGHSRAFLEGSPDSSVLALDRDPLAYRLAQELEDEMKGKVTALNGRFSELPQLLGKVKVRPGSLDAVLMDLGVSSMQLDTGQRGFSISLDGPLDMRMDC</sequence>
<reference evidence="1" key="2">
    <citation type="submission" date="2020-11" db="EMBL/GenBank/DDBJ databases">
        <authorList>
            <person name="McCartney M.A."/>
            <person name="Auch B."/>
            <person name="Kono T."/>
            <person name="Mallez S."/>
            <person name="Becker A."/>
            <person name="Gohl D.M."/>
            <person name="Silverstein K.A.T."/>
            <person name="Koren S."/>
            <person name="Bechman K.B."/>
            <person name="Herman A."/>
            <person name="Abrahante J.E."/>
            <person name="Garbe J."/>
        </authorList>
    </citation>
    <scope>NUCLEOTIDE SEQUENCE</scope>
    <source>
        <strain evidence="1">Duluth1</strain>
        <tissue evidence="1">Whole animal</tissue>
    </source>
</reference>
<evidence type="ECO:0000313" key="1">
    <source>
        <dbReference type="EMBL" id="KAH3887862.1"/>
    </source>
</evidence>
<keyword evidence="2" id="KW-1185">Reference proteome</keyword>
<dbReference type="Pfam" id="PF01795">
    <property type="entry name" value="Methyltransf_5"/>
    <property type="match status" value="1"/>
</dbReference>
<organism evidence="1 2">
    <name type="scientific">Dreissena polymorpha</name>
    <name type="common">Zebra mussel</name>
    <name type="synonym">Mytilus polymorpha</name>
    <dbReference type="NCBI Taxonomy" id="45954"/>
    <lineage>
        <taxon>Eukaryota</taxon>
        <taxon>Metazoa</taxon>
        <taxon>Spiralia</taxon>
        <taxon>Lophotrochozoa</taxon>
        <taxon>Mollusca</taxon>
        <taxon>Bivalvia</taxon>
        <taxon>Autobranchia</taxon>
        <taxon>Heteroconchia</taxon>
        <taxon>Euheterodonta</taxon>
        <taxon>Imparidentia</taxon>
        <taxon>Neoheterodontei</taxon>
        <taxon>Myida</taxon>
        <taxon>Dreissenoidea</taxon>
        <taxon>Dreissenidae</taxon>
        <taxon>Dreissena</taxon>
    </lineage>
</organism>
<protein>
    <recommendedName>
        <fullName evidence="3">16S rRNA (Cytosine(1402)-N(4))-methyltransferase</fullName>
    </recommendedName>
</protein>
<dbReference type="EMBL" id="JAIWYP010000001">
    <property type="protein sequence ID" value="KAH3887862.1"/>
    <property type="molecule type" value="Genomic_DNA"/>
</dbReference>
<accession>A0A9D4N6Z5</accession>
<dbReference type="Gene3D" id="3.40.50.150">
    <property type="entry name" value="Vaccinia Virus protein VP39"/>
    <property type="match status" value="1"/>
</dbReference>